<evidence type="ECO:0000256" key="9">
    <source>
        <dbReference type="ARBA" id="ARBA00023239"/>
    </source>
</evidence>
<dbReference type="PANTHER" id="PTHR43345:SF5">
    <property type="entry name" value="3-ISOPROPYLMALATE DEHYDRATASE SMALL SUBUNIT"/>
    <property type="match status" value="1"/>
</dbReference>
<dbReference type="CDD" id="cd01577">
    <property type="entry name" value="IPMI_Swivel"/>
    <property type="match status" value="1"/>
</dbReference>
<evidence type="ECO:0000256" key="2">
    <source>
        <dbReference type="ARBA" id="ARBA00002695"/>
    </source>
</evidence>
<dbReference type="InterPro" id="IPR015928">
    <property type="entry name" value="Aconitase/3IPM_dehydase_swvl"/>
</dbReference>
<dbReference type="SUPFAM" id="SSF52016">
    <property type="entry name" value="LeuD/IlvD-like"/>
    <property type="match status" value="1"/>
</dbReference>
<evidence type="ECO:0000259" key="11">
    <source>
        <dbReference type="Pfam" id="PF00694"/>
    </source>
</evidence>
<dbReference type="Gene3D" id="3.20.19.10">
    <property type="entry name" value="Aconitase, domain 4"/>
    <property type="match status" value="1"/>
</dbReference>
<proteinExistence type="inferred from homology"/>
<gene>
    <name evidence="12" type="primary">leuD</name>
    <name evidence="12" type="ORF">NOG11_03710</name>
</gene>
<dbReference type="EC" id="4.2.1.33" evidence="6"/>
<dbReference type="Proteomes" id="UP001142610">
    <property type="component" value="Unassembled WGS sequence"/>
</dbReference>
<evidence type="ECO:0000256" key="7">
    <source>
        <dbReference type="ARBA" id="ARBA00022430"/>
    </source>
</evidence>
<keyword evidence="7" id="KW-0432">Leucine biosynthesis</keyword>
<dbReference type="GO" id="GO:0003861">
    <property type="term" value="F:3-isopropylmalate dehydratase activity"/>
    <property type="evidence" value="ECO:0007669"/>
    <property type="project" value="UniProtKB-EC"/>
</dbReference>
<keyword evidence="9 12" id="KW-0456">Lyase</keyword>
<dbReference type="AlphaFoldDB" id="A0A9X2RH33"/>
<dbReference type="NCBIfam" id="NF002458">
    <property type="entry name" value="PRK01641.1"/>
    <property type="match status" value="1"/>
</dbReference>
<dbReference type="InterPro" id="IPR033940">
    <property type="entry name" value="IPMI_Swivel"/>
</dbReference>
<dbReference type="EMBL" id="JANIBC010000002">
    <property type="protein sequence ID" value="MCQ8184485.1"/>
    <property type="molecule type" value="Genomic_DNA"/>
</dbReference>
<feature type="domain" description="Aconitase A/isopropylmalate dehydratase small subunit swivel" evidence="11">
    <location>
        <begin position="4"/>
        <end position="122"/>
    </location>
</feature>
<comment type="function">
    <text evidence="2">Catalyzes the isomerization between 2-isopropylmalate and 3-isopropylmalate, via the formation of 2-isopropylmaleate.</text>
</comment>
<comment type="catalytic activity">
    <reaction evidence="1">
        <text>(2R,3S)-3-isopropylmalate = (2S)-2-isopropylmalate</text>
        <dbReference type="Rhea" id="RHEA:32287"/>
        <dbReference type="ChEBI" id="CHEBI:1178"/>
        <dbReference type="ChEBI" id="CHEBI:35121"/>
        <dbReference type="EC" id="4.2.1.33"/>
    </reaction>
</comment>
<dbReference type="GO" id="GO:0009316">
    <property type="term" value="C:3-isopropylmalate dehydratase complex"/>
    <property type="evidence" value="ECO:0007669"/>
    <property type="project" value="InterPro"/>
</dbReference>
<dbReference type="NCBIfam" id="TIGR00171">
    <property type="entry name" value="leuD"/>
    <property type="match status" value="1"/>
</dbReference>
<accession>A0A9X2RH33</accession>
<dbReference type="InterPro" id="IPR004431">
    <property type="entry name" value="3-IsopropMal_deHydase_ssu"/>
</dbReference>
<evidence type="ECO:0000256" key="5">
    <source>
        <dbReference type="ARBA" id="ARBA00011271"/>
    </source>
</evidence>
<comment type="pathway">
    <text evidence="3">Amino-acid biosynthesis; L-leucine biosynthesis; L-leucine from 3-methyl-2-oxobutanoate: step 2/4.</text>
</comment>
<evidence type="ECO:0000256" key="8">
    <source>
        <dbReference type="ARBA" id="ARBA00022605"/>
    </source>
</evidence>
<evidence type="ECO:0000313" key="13">
    <source>
        <dbReference type="Proteomes" id="UP001142610"/>
    </source>
</evidence>
<keyword evidence="10" id="KW-0100">Branched-chain amino acid biosynthesis</keyword>
<evidence type="ECO:0000256" key="1">
    <source>
        <dbReference type="ARBA" id="ARBA00000491"/>
    </source>
</evidence>
<sequence length="193" mass="21264">MTEPFTRLTSRTLALPENNIDTDQIIPAKFLTTTDKEGLGRRCFYSWRFDEAGHETDHPLNKADMSVHRILVAGDNFGCGSSREHAPWALAAFGVGAVISTSFGDIFRSNALKNGLLPVEVPGDTLQRLMLHEGEEVTVDLEAEVLRFGNQEVAFETEPFARRCLLGGTDSLGALLSALPDIEAFEARREERG</sequence>
<evidence type="ECO:0000256" key="4">
    <source>
        <dbReference type="ARBA" id="ARBA00009845"/>
    </source>
</evidence>
<reference evidence="12" key="1">
    <citation type="submission" date="2022-07" db="EMBL/GenBank/DDBJ databases">
        <title>Parvularcula maris sp. nov., an algicidal bacterium isolated from seawater.</title>
        <authorList>
            <person name="Li F."/>
        </authorList>
    </citation>
    <scope>NUCLEOTIDE SEQUENCE</scope>
    <source>
        <strain evidence="12">BGMRC 0090</strain>
    </source>
</reference>
<evidence type="ECO:0000256" key="10">
    <source>
        <dbReference type="ARBA" id="ARBA00023304"/>
    </source>
</evidence>
<organism evidence="12 13">
    <name type="scientific">Parvularcula maris</name>
    <dbReference type="NCBI Taxonomy" id="2965077"/>
    <lineage>
        <taxon>Bacteria</taxon>
        <taxon>Pseudomonadati</taxon>
        <taxon>Pseudomonadota</taxon>
        <taxon>Alphaproteobacteria</taxon>
        <taxon>Parvularculales</taxon>
        <taxon>Parvularculaceae</taxon>
        <taxon>Parvularcula</taxon>
    </lineage>
</organism>
<protein>
    <recommendedName>
        <fullName evidence="6">3-isopropylmalate dehydratase</fullName>
        <ecNumber evidence="6">4.2.1.33</ecNumber>
    </recommendedName>
</protein>
<keyword evidence="8" id="KW-0028">Amino-acid biosynthesis</keyword>
<keyword evidence="13" id="KW-1185">Reference proteome</keyword>
<evidence type="ECO:0000313" key="12">
    <source>
        <dbReference type="EMBL" id="MCQ8184485.1"/>
    </source>
</evidence>
<comment type="caution">
    <text evidence="12">The sequence shown here is derived from an EMBL/GenBank/DDBJ whole genome shotgun (WGS) entry which is preliminary data.</text>
</comment>
<dbReference type="Pfam" id="PF00694">
    <property type="entry name" value="Aconitase_C"/>
    <property type="match status" value="1"/>
</dbReference>
<dbReference type="GO" id="GO:0009098">
    <property type="term" value="P:L-leucine biosynthetic process"/>
    <property type="evidence" value="ECO:0007669"/>
    <property type="project" value="UniProtKB-KW"/>
</dbReference>
<comment type="similarity">
    <text evidence="4">Belongs to the LeuD family. LeuD type 1 subfamily.</text>
</comment>
<dbReference type="InterPro" id="IPR000573">
    <property type="entry name" value="AconitaseA/IPMdHydase_ssu_swvl"/>
</dbReference>
<evidence type="ECO:0000256" key="3">
    <source>
        <dbReference type="ARBA" id="ARBA00004729"/>
    </source>
</evidence>
<evidence type="ECO:0000256" key="6">
    <source>
        <dbReference type="ARBA" id="ARBA00011998"/>
    </source>
</evidence>
<comment type="subunit">
    <text evidence="5">Heterodimer of LeuC and LeuD.</text>
</comment>
<dbReference type="RefSeq" id="WP_256618304.1">
    <property type="nucleotide sequence ID" value="NZ_JANIBC010000002.1"/>
</dbReference>
<name>A0A9X2RH33_9PROT</name>
<dbReference type="PANTHER" id="PTHR43345">
    <property type="entry name" value="3-ISOPROPYLMALATE DEHYDRATASE SMALL SUBUNIT 2-RELATED-RELATED"/>
    <property type="match status" value="1"/>
</dbReference>
<dbReference type="InterPro" id="IPR050075">
    <property type="entry name" value="LeuD"/>
</dbReference>